<sequence>MVKSLNAADQKRLLEALEKAKETRKKMGAKEEEQRWLPFEEPLDLANCLGKLTKNELSTIRGHLDIKGVSSLKKQELIEKLVDKLSAMLPVLLGKMDETRYRILKQVASRGGRALLLLEPQQLDYFKQRGLLFTGTYKGKRTLLMPQPLAKSFEAADSPSLRETVHRNTEWIQLTQGMLFNYGTLNIAELDSLMKQHTGTNLNLDAYVTVIEDSLPFYNGIKRSAQGYSHIRVWDDEKVKQEHQSRPDLPFYPFTKSQLKLAGEPDFVDRNATFQAFFDFIKNHYEISSDEADHLVEECVYAIRNGELPNRLLEYMQSQMDINDLELLKAFMAHIMMLHNSTRQWDLKGYAPDDLSASRNGKSPTQPTAKADVIDLAAKKNVGRNDPCPCGSGKKYKKCCG</sequence>
<gene>
    <name evidence="1" type="ORF">PAECIP111802_03851</name>
</gene>
<dbReference type="Proteomes" id="UP000730618">
    <property type="component" value="Unassembled WGS sequence"/>
</dbReference>
<dbReference type="PANTHER" id="PTHR33747">
    <property type="entry name" value="UPF0225 PROTEIN SCO1677"/>
    <property type="match status" value="1"/>
</dbReference>
<accession>A0ABM8VKD0</accession>
<dbReference type="Pfam" id="PF02810">
    <property type="entry name" value="SEC-C"/>
    <property type="match status" value="1"/>
</dbReference>
<name>A0ABM8VKD0_9BACL</name>
<evidence type="ECO:0008006" key="3">
    <source>
        <dbReference type="Google" id="ProtNLM"/>
    </source>
</evidence>
<reference evidence="1 2" key="1">
    <citation type="submission" date="2021-06" db="EMBL/GenBank/DDBJ databases">
        <authorList>
            <person name="Criscuolo A."/>
        </authorList>
    </citation>
    <scope>NUCLEOTIDE SEQUENCE [LARGE SCALE GENOMIC DNA]</scope>
    <source>
        <strain evidence="2">CIP 111802</strain>
    </source>
</reference>
<organism evidence="1 2">
    <name type="scientific">Paenibacillus allorhizosphaerae</name>
    <dbReference type="NCBI Taxonomy" id="2849866"/>
    <lineage>
        <taxon>Bacteria</taxon>
        <taxon>Bacillati</taxon>
        <taxon>Bacillota</taxon>
        <taxon>Bacilli</taxon>
        <taxon>Bacillales</taxon>
        <taxon>Paenibacillaceae</taxon>
        <taxon>Paenibacillus</taxon>
    </lineage>
</organism>
<dbReference type="EMBL" id="CAJVCE010000010">
    <property type="protein sequence ID" value="CAG7646866.1"/>
    <property type="molecule type" value="Genomic_DNA"/>
</dbReference>
<dbReference type="RefSeq" id="WP_218100139.1">
    <property type="nucleotide sequence ID" value="NZ_CAJVCE010000010.1"/>
</dbReference>
<evidence type="ECO:0000313" key="2">
    <source>
        <dbReference type="Proteomes" id="UP000730618"/>
    </source>
</evidence>
<comment type="caution">
    <text evidence="1">The sequence shown here is derived from an EMBL/GenBank/DDBJ whole genome shotgun (WGS) entry which is preliminary data.</text>
</comment>
<protein>
    <recommendedName>
        <fullName evidence="3">Zinc chelation protein SecC</fullName>
    </recommendedName>
</protein>
<dbReference type="PANTHER" id="PTHR33747:SF1">
    <property type="entry name" value="ADENYLATE CYCLASE-ASSOCIATED CAP C-TERMINAL DOMAIN-CONTAINING PROTEIN"/>
    <property type="match status" value="1"/>
</dbReference>
<evidence type="ECO:0000313" key="1">
    <source>
        <dbReference type="EMBL" id="CAG7646866.1"/>
    </source>
</evidence>
<dbReference type="InterPro" id="IPR004027">
    <property type="entry name" value="SEC_C_motif"/>
</dbReference>
<keyword evidence="2" id="KW-1185">Reference proteome</keyword>
<proteinExistence type="predicted"/>